<keyword evidence="3 7" id="KW-0812">Transmembrane</keyword>
<dbReference type="InterPro" id="IPR000620">
    <property type="entry name" value="EamA_dom"/>
</dbReference>
<feature type="transmembrane region" description="Helical" evidence="7">
    <location>
        <begin position="44"/>
        <end position="63"/>
    </location>
</feature>
<dbReference type="SUPFAM" id="SSF103481">
    <property type="entry name" value="Multidrug resistance efflux transporter EmrE"/>
    <property type="match status" value="2"/>
</dbReference>
<dbReference type="Proteomes" id="UP000306791">
    <property type="component" value="Unassembled WGS sequence"/>
</dbReference>
<evidence type="ECO:0000256" key="4">
    <source>
        <dbReference type="ARBA" id="ARBA00022989"/>
    </source>
</evidence>
<evidence type="ECO:0000259" key="8">
    <source>
        <dbReference type="Pfam" id="PF00892"/>
    </source>
</evidence>
<evidence type="ECO:0000313" key="10">
    <source>
        <dbReference type="Proteomes" id="UP000306791"/>
    </source>
</evidence>
<evidence type="ECO:0000256" key="2">
    <source>
        <dbReference type="ARBA" id="ARBA00022475"/>
    </source>
</evidence>
<evidence type="ECO:0000256" key="1">
    <source>
        <dbReference type="ARBA" id="ARBA00004651"/>
    </source>
</evidence>
<organism evidence="9 10">
    <name type="scientific">Microbulbifer harenosus</name>
    <dbReference type="NCBI Taxonomy" id="2576840"/>
    <lineage>
        <taxon>Bacteria</taxon>
        <taxon>Pseudomonadati</taxon>
        <taxon>Pseudomonadota</taxon>
        <taxon>Gammaproteobacteria</taxon>
        <taxon>Cellvibrionales</taxon>
        <taxon>Microbulbiferaceae</taxon>
        <taxon>Microbulbifer</taxon>
    </lineage>
</organism>
<feature type="transmembrane region" description="Helical" evidence="7">
    <location>
        <begin position="137"/>
        <end position="154"/>
    </location>
</feature>
<dbReference type="InterPro" id="IPR037185">
    <property type="entry name" value="EmrE-like"/>
</dbReference>
<evidence type="ECO:0000256" key="3">
    <source>
        <dbReference type="ARBA" id="ARBA00022692"/>
    </source>
</evidence>
<dbReference type="Pfam" id="PF00892">
    <property type="entry name" value="EamA"/>
    <property type="match status" value="2"/>
</dbReference>
<dbReference type="PANTHER" id="PTHR42920:SF5">
    <property type="entry name" value="EAMA DOMAIN-CONTAINING PROTEIN"/>
    <property type="match status" value="1"/>
</dbReference>
<feature type="transmembrane region" description="Helical" evidence="7">
    <location>
        <begin position="174"/>
        <end position="193"/>
    </location>
</feature>
<reference evidence="9 10" key="1">
    <citation type="submission" date="2019-05" db="EMBL/GenBank/DDBJ databases">
        <title>Microbulbifer harenosus sp. nov., an alginate-degrading bacterium isolated from coastal sand.</title>
        <authorList>
            <person name="Huang H."/>
            <person name="Mo K."/>
            <person name="Bao S."/>
        </authorList>
    </citation>
    <scope>NUCLEOTIDE SEQUENCE [LARGE SCALE GENOMIC DNA]</scope>
    <source>
        <strain evidence="9 10">HB161719</strain>
    </source>
</reference>
<feature type="transmembrane region" description="Helical" evidence="7">
    <location>
        <begin position="236"/>
        <end position="255"/>
    </location>
</feature>
<feature type="transmembrane region" description="Helical" evidence="7">
    <location>
        <begin position="113"/>
        <end position="130"/>
    </location>
</feature>
<feature type="transmembrane region" description="Helical" evidence="7">
    <location>
        <begin position="16"/>
        <end position="38"/>
    </location>
</feature>
<dbReference type="RefSeq" id="WP_138235365.1">
    <property type="nucleotide sequence ID" value="NZ_CP185860.1"/>
</dbReference>
<keyword evidence="2" id="KW-1003">Cell membrane</keyword>
<keyword evidence="5 7" id="KW-0472">Membrane</keyword>
<comment type="caution">
    <text evidence="9">The sequence shown here is derived from an EMBL/GenBank/DDBJ whole genome shotgun (WGS) entry which is preliminary data.</text>
</comment>
<evidence type="ECO:0000256" key="5">
    <source>
        <dbReference type="ARBA" id="ARBA00023136"/>
    </source>
</evidence>
<evidence type="ECO:0000256" key="6">
    <source>
        <dbReference type="SAM" id="MobiDB-lite"/>
    </source>
</evidence>
<feature type="compositionally biased region" description="Polar residues" evidence="6">
    <location>
        <begin position="317"/>
        <end position="334"/>
    </location>
</feature>
<evidence type="ECO:0000256" key="7">
    <source>
        <dbReference type="SAM" id="Phobius"/>
    </source>
</evidence>
<dbReference type="PANTHER" id="PTHR42920">
    <property type="entry name" value="OS03G0707200 PROTEIN-RELATED"/>
    <property type="match status" value="1"/>
</dbReference>
<keyword evidence="4 7" id="KW-1133">Transmembrane helix</keyword>
<accession>A0ABY2UIA3</accession>
<name>A0ABY2UIA3_9GAMM</name>
<feature type="domain" description="EamA" evidence="8">
    <location>
        <begin position="175"/>
        <end position="309"/>
    </location>
</feature>
<keyword evidence="10" id="KW-1185">Reference proteome</keyword>
<dbReference type="InterPro" id="IPR051258">
    <property type="entry name" value="Diverse_Substrate_Transporter"/>
</dbReference>
<gene>
    <name evidence="9" type="ORF">FDY93_08785</name>
</gene>
<feature type="domain" description="EamA" evidence="8">
    <location>
        <begin position="16"/>
        <end position="152"/>
    </location>
</feature>
<feature type="region of interest" description="Disordered" evidence="6">
    <location>
        <begin position="315"/>
        <end position="334"/>
    </location>
</feature>
<protein>
    <submittedName>
        <fullName evidence="9">DMT family transporter</fullName>
    </submittedName>
</protein>
<comment type="subcellular location">
    <subcellularLocation>
        <location evidence="1">Cell membrane</location>
        <topology evidence="1">Multi-pass membrane protein</topology>
    </subcellularLocation>
</comment>
<feature type="transmembrane region" description="Helical" evidence="7">
    <location>
        <begin position="293"/>
        <end position="309"/>
    </location>
</feature>
<feature type="transmembrane region" description="Helical" evidence="7">
    <location>
        <begin position="205"/>
        <end position="224"/>
    </location>
</feature>
<feature type="transmembrane region" description="Helical" evidence="7">
    <location>
        <begin position="75"/>
        <end position="93"/>
    </location>
</feature>
<evidence type="ECO:0000313" key="9">
    <source>
        <dbReference type="EMBL" id="TLM77685.1"/>
    </source>
</evidence>
<dbReference type="EMBL" id="VANI01000009">
    <property type="protein sequence ID" value="TLM77685.1"/>
    <property type="molecule type" value="Genomic_DNA"/>
</dbReference>
<sequence length="334" mass="36157">MLYKGKGAILGYQENGYLLALAAAALFSIKAIFIKLAYRYQVEVDTFILLRMLLALPFYLLILGQLKNRNEWRPVSARNGLLAAALGICAYYVASFLDLQGLRFISANFERLIIYLYPTLVLLLGWMFLGRRVSLRQLLCILCAYAGILLIFWQDQHFDTGIPAPDWVGLSPTSWGALLTLGSALAFSIYVVFSEDVIKALGSRQFTALAMIAASAAIAVHFLLKGEWSRLQQPWPVYGYALTVAFVCTVIPSLLMSAAIQKVGSATTGAIGTTGPIVTLIAAAWVLGEPFGSMHLIGMAIIIGSLLLMKKAPARPSTATPTSAPQAKSQADSG</sequence>
<feature type="transmembrane region" description="Helical" evidence="7">
    <location>
        <begin position="267"/>
        <end position="287"/>
    </location>
</feature>
<proteinExistence type="predicted"/>
<dbReference type="Gene3D" id="1.10.3730.20">
    <property type="match status" value="1"/>
</dbReference>